<dbReference type="Proteomes" id="UP000011724">
    <property type="component" value="Chromosome"/>
</dbReference>
<dbReference type="Gene3D" id="3.30.450.20">
    <property type="entry name" value="PAS domain"/>
    <property type="match status" value="1"/>
</dbReference>
<dbReference type="PANTHER" id="PTHR39966">
    <property type="entry name" value="BLL2471 PROTEIN-RELATED"/>
    <property type="match status" value="1"/>
</dbReference>
<dbReference type="EMBL" id="FO203427">
    <property type="protein sequence ID" value="CCH48439.1"/>
    <property type="molecule type" value="Genomic_DNA"/>
</dbReference>
<dbReference type="BioCyc" id="DPIE1322246:BN4_RS06040-MONOMER"/>
<evidence type="ECO:0000259" key="3">
    <source>
        <dbReference type="Pfam" id="PF04282"/>
    </source>
</evidence>
<feature type="domain" description="DUF1858" evidence="4">
    <location>
        <begin position="5"/>
        <end position="63"/>
    </location>
</feature>
<dbReference type="Pfam" id="PF04282">
    <property type="entry name" value="DUF438"/>
    <property type="match status" value="1"/>
</dbReference>
<keyword evidence="1" id="KW-0175">Coiled coil</keyword>
<dbReference type="STRING" id="1322246.BN4_11202"/>
<dbReference type="SUPFAM" id="SSF55785">
    <property type="entry name" value="PYP-like sensor domain (PAS domain)"/>
    <property type="match status" value="1"/>
</dbReference>
<name>M1WPL8_PSEP2</name>
<dbReference type="InterPro" id="IPR038062">
    <property type="entry name" value="ScdA-like_N_sf"/>
</dbReference>
<gene>
    <name evidence="5" type="ordered locus">BN4_11202</name>
</gene>
<dbReference type="KEGG" id="dpi:BN4_11202"/>
<evidence type="ECO:0000259" key="2">
    <source>
        <dbReference type="Pfam" id="PF01814"/>
    </source>
</evidence>
<dbReference type="eggNOG" id="COG2461">
    <property type="taxonomic scope" value="Bacteria"/>
</dbReference>
<dbReference type="HOGENOM" id="CLU_026706_1_0_7"/>
<dbReference type="Pfam" id="PF13596">
    <property type="entry name" value="PAS_10"/>
    <property type="match status" value="1"/>
</dbReference>
<dbReference type="PATRIC" id="fig|879567.3.peg.1240"/>
<dbReference type="InterPro" id="IPR035965">
    <property type="entry name" value="PAS-like_dom_sf"/>
</dbReference>
<feature type="domain" description="DUF438" evidence="3">
    <location>
        <begin position="102"/>
        <end position="167"/>
    </location>
</feature>
<dbReference type="OrthoDB" id="9769774at2"/>
<organism evidence="5 6">
    <name type="scientific">Pseudodesulfovibrio piezophilus (strain DSM 21447 / JCM 15486 / C1TLV30)</name>
    <name type="common">Desulfovibrio piezophilus</name>
    <dbReference type="NCBI Taxonomy" id="1322246"/>
    <lineage>
        <taxon>Bacteria</taxon>
        <taxon>Pseudomonadati</taxon>
        <taxon>Thermodesulfobacteriota</taxon>
        <taxon>Desulfovibrionia</taxon>
        <taxon>Desulfovibrionales</taxon>
        <taxon>Desulfovibrionaceae</taxon>
    </lineage>
</organism>
<evidence type="ECO:0000256" key="1">
    <source>
        <dbReference type="SAM" id="Coils"/>
    </source>
</evidence>
<dbReference type="Gene3D" id="1.10.3910.10">
    <property type="entry name" value="SP0561-like"/>
    <property type="match status" value="1"/>
</dbReference>
<sequence>MEVSLKTKIGGLLDTYPFLLDFLTEQSPQFSQLKSPILRKTLAKVTSISQAAFLGGLAPDELLLGIVGQIYLHSNDSVVVVNPGGRERGELRLTREERIKAFKDIVTRIHQGESLDAVRSEFHDILKDVSPVEVGAMEQALVADGIDEAEIKKLCNLHVELFDSSLSSGIPEMMPGHPLHTLQAENREAESRAAHLHNAAERMSDDLTFSAARSGVILAVEDLSALIRHYERKENQLFPLMESYGLTAPPQVMWAIHDDIRGLFKQVLGALNDGDRDVSVSLITELTIAIRDLVYKEEQILFPMAYETFSEEDWARVRRGEEEIGFAWVTPGDEWKAEEYDTGTPPQGGEDLVYLSAGKLRPEVVDAILQSLPIDLSFVDAQDRVAYFSQTEHRIFPRSEGILGREVSRCHPSQSVYMVEKILEKFRSGERDMAEFWIEMKGSFIHIRFYAIRQRDGEYAGCLEVAQDVTHIRGLQGQQRLLDWE</sequence>
<reference evidence="5 6" key="1">
    <citation type="journal article" date="2013" name="PLoS ONE">
        <title>The first genomic and proteomic characterization of a deep-sea sulfate reducer: insights into the piezophilic lifestyle of Desulfovibrio piezophilus.</title>
        <authorList>
            <person name="Pradel N."/>
            <person name="Ji B."/>
            <person name="Gimenez G."/>
            <person name="Talla E."/>
            <person name="Lenoble P."/>
            <person name="Garel M."/>
            <person name="Tamburini C."/>
            <person name="Fourquet P."/>
            <person name="Lebrun R."/>
            <person name="Bertin P."/>
            <person name="Denis Y."/>
            <person name="Pophillat M."/>
            <person name="Barbe V."/>
            <person name="Ollivier B."/>
            <person name="Dolla A."/>
        </authorList>
    </citation>
    <scope>NUCLEOTIDE SEQUENCE [LARGE SCALE GENOMIC DNA]</scope>
    <source>
        <strain evidence="6">DSM 10523 / SB164P1</strain>
    </source>
</reference>
<evidence type="ECO:0000313" key="6">
    <source>
        <dbReference type="Proteomes" id="UP000011724"/>
    </source>
</evidence>
<dbReference type="Pfam" id="PF08984">
    <property type="entry name" value="DUF1858"/>
    <property type="match status" value="1"/>
</dbReference>
<evidence type="ECO:0000259" key="4">
    <source>
        <dbReference type="Pfam" id="PF08984"/>
    </source>
</evidence>
<dbReference type="PANTHER" id="PTHR39966:SF3">
    <property type="entry name" value="DUF438 DOMAIN-CONTAINING PROTEIN"/>
    <property type="match status" value="1"/>
</dbReference>
<dbReference type="InterPro" id="IPR012312">
    <property type="entry name" value="Hemerythrin-like"/>
</dbReference>
<accession>M1WPL8</accession>
<evidence type="ECO:0000313" key="5">
    <source>
        <dbReference type="EMBL" id="CCH48439.1"/>
    </source>
</evidence>
<dbReference type="InterPro" id="IPR007380">
    <property type="entry name" value="DUF438"/>
</dbReference>
<proteinExistence type="predicted"/>
<dbReference type="AlphaFoldDB" id="M1WPL8"/>
<dbReference type="Gene3D" id="1.20.120.520">
    <property type="entry name" value="nmb1532 protein domain like"/>
    <property type="match status" value="1"/>
</dbReference>
<keyword evidence="6" id="KW-1185">Reference proteome</keyword>
<dbReference type="GO" id="GO:0005886">
    <property type="term" value="C:plasma membrane"/>
    <property type="evidence" value="ECO:0007669"/>
    <property type="project" value="TreeGrafter"/>
</dbReference>
<dbReference type="InterPro" id="IPR015077">
    <property type="entry name" value="DUF1858"/>
</dbReference>
<feature type="domain" description="Hemerythrin-like" evidence="2">
    <location>
        <begin position="177"/>
        <end position="305"/>
    </location>
</feature>
<dbReference type="Pfam" id="PF01814">
    <property type="entry name" value="Hemerythrin"/>
    <property type="match status" value="1"/>
</dbReference>
<feature type="coiled-coil region" evidence="1">
    <location>
        <begin position="179"/>
        <end position="206"/>
    </location>
</feature>
<protein>
    <submittedName>
        <fullName evidence="5">Putative PAS/PAC sensor protein</fullName>
    </submittedName>
</protein>
<dbReference type="SUPFAM" id="SSF140683">
    <property type="entry name" value="SP0561-like"/>
    <property type="match status" value="1"/>
</dbReference>
<reference evidence="6" key="2">
    <citation type="journal article" date="2013" name="Stand. Genomic Sci.">
        <title>Complete genome sequence of Desulfocapsa sulfexigens, a marine deltaproteobacterium specialized in disproportionating inorganic sulfur compounds.</title>
        <authorList>
            <person name="Finster K.W."/>
            <person name="Kjeldsen K.U."/>
            <person name="Kube M."/>
            <person name="Reinhardt R."/>
            <person name="Mussmann M."/>
            <person name="Amann R."/>
            <person name="Schreiber L."/>
        </authorList>
    </citation>
    <scope>NUCLEOTIDE SEQUENCE [LARGE SCALE GENOMIC DNA]</scope>
    <source>
        <strain evidence="6">DSM 10523 / SB164P1</strain>
    </source>
</reference>